<dbReference type="Pfam" id="PF10545">
    <property type="entry name" value="MADF_DNA_bdg"/>
    <property type="match status" value="1"/>
</dbReference>
<dbReference type="GO" id="GO:0006357">
    <property type="term" value="P:regulation of transcription by RNA polymerase II"/>
    <property type="evidence" value="ECO:0007669"/>
    <property type="project" value="TreeGrafter"/>
</dbReference>
<organism evidence="2 3">
    <name type="scientific">Eumeta variegata</name>
    <name type="common">Bagworm moth</name>
    <name type="synonym">Eumeta japonica</name>
    <dbReference type="NCBI Taxonomy" id="151549"/>
    <lineage>
        <taxon>Eukaryota</taxon>
        <taxon>Metazoa</taxon>
        <taxon>Ecdysozoa</taxon>
        <taxon>Arthropoda</taxon>
        <taxon>Hexapoda</taxon>
        <taxon>Insecta</taxon>
        <taxon>Pterygota</taxon>
        <taxon>Neoptera</taxon>
        <taxon>Endopterygota</taxon>
        <taxon>Lepidoptera</taxon>
        <taxon>Glossata</taxon>
        <taxon>Ditrysia</taxon>
        <taxon>Tineoidea</taxon>
        <taxon>Psychidae</taxon>
        <taxon>Oiketicinae</taxon>
        <taxon>Eumeta</taxon>
    </lineage>
</organism>
<dbReference type="PROSITE" id="PS51029">
    <property type="entry name" value="MADF"/>
    <property type="match status" value="1"/>
</dbReference>
<gene>
    <name evidence="2" type="ORF">EVAR_86965_1</name>
</gene>
<evidence type="ECO:0000259" key="1">
    <source>
        <dbReference type="PROSITE" id="PS51029"/>
    </source>
</evidence>
<evidence type="ECO:0000313" key="2">
    <source>
        <dbReference type="EMBL" id="GBP46712.1"/>
    </source>
</evidence>
<dbReference type="STRING" id="151549.A0A4C1W861"/>
<dbReference type="InterPro" id="IPR006578">
    <property type="entry name" value="MADF-dom"/>
</dbReference>
<comment type="caution">
    <text evidence="2">The sequence shown here is derived from an EMBL/GenBank/DDBJ whole genome shotgun (WGS) entry which is preliminary data.</text>
</comment>
<reference evidence="2 3" key="1">
    <citation type="journal article" date="2019" name="Commun. Biol.">
        <title>The bagworm genome reveals a unique fibroin gene that provides high tensile strength.</title>
        <authorList>
            <person name="Kono N."/>
            <person name="Nakamura H."/>
            <person name="Ohtoshi R."/>
            <person name="Tomita M."/>
            <person name="Numata K."/>
            <person name="Arakawa K."/>
        </authorList>
    </citation>
    <scope>NUCLEOTIDE SEQUENCE [LARGE SCALE GENOMIC DNA]</scope>
</reference>
<dbReference type="OrthoDB" id="7408914at2759"/>
<dbReference type="PANTHER" id="PTHR12243">
    <property type="entry name" value="MADF DOMAIN TRANSCRIPTION FACTOR"/>
    <property type="match status" value="1"/>
</dbReference>
<dbReference type="EMBL" id="BGZK01000488">
    <property type="protein sequence ID" value="GBP46712.1"/>
    <property type="molecule type" value="Genomic_DNA"/>
</dbReference>
<name>A0A4C1W861_EUMVA</name>
<dbReference type="SMART" id="SM00595">
    <property type="entry name" value="MADF"/>
    <property type="match status" value="1"/>
</dbReference>
<evidence type="ECO:0000313" key="3">
    <source>
        <dbReference type="Proteomes" id="UP000299102"/>
    </source>
</evidence>
<keyword evidence="3" id="KW-1185">Reference proteome</keyword>
<dbReference type="AlphaFoldDB" id="A0A4C1W861"/>
<dbReference type="Proteomes" id="UP000299102">
    <property type="component" value="Unassembled WGS sequence"/>
</dbReference>
<protein>
    <recommendedName>
        <fullName evidence="1">MADF domain-containing protein</fullName>
    </recommendedName>
</protein>
<dbReference type="InterPro" id="IPR039353">
    <property type="entry name" value="TF_Adf1"/>
</dbReference>
<accession>A0A4C1W861</accession>
<sequence length="248" mass="27679">MQWTNEEVVRLIDEFRERRALWDSSADEFRAHAVKAEAWTALARSFGCEVAELRKKMNSLFASHRRERLRVRAGGRSKWFAYPHLGFLRTHLEAPVVCAAAPPATAADARYEVRALISLALGLAAPVEVAVGHNNAHRRNPAVETYDHFARLSCCGPTMQSRVKLSSSMGGTGLSSARVLSTFSRPFSDDAPPTRAPDPRITVLIGMRLRFYAFVDLEADLLMELEGGHRNSVIKRRNPIEFGLFNSS</sequence>
<dbReference type="PANTHER" id="PTHR12243:SF67">
    <property type="entry name" value="COREPRESSOR OF PANGOLIN, ISOFORM A-RELATED"/>
    <property type="match status" value="1"/>
</dbReference>
<dbReference type="GO" id="GO:0005634">
    <property type="term" value="C:nucleus"/>
    <property type="evidence" value="ECO:0007669"/>
    <property type="project" value="TreeGrafter"/>
</dbReference>
<proteinExistence type="predicted"/>
<dbReference type="GO" id="GO:0005667">
    <property type="term" value="C:transcription regulator complex"/>
    <property type="evidence" value="ECO:0007669"/>
    <property type="project" value="TreeGrafter"/>
</dbReference>
<feature type="domain" description="MADF" evidence="1">
    <location>
        <begin position="10"/>
        <end position="93"/>
    </location>
</feature>